<gene>
    <name evidence="1" type="ORF">FAD_0777</name>
    <name evidence="2" type="ORF">HLB00_01905</name>
</gene>
<dbReference type="Proteomes" id="UP000546917">
    <property type="component" value="Unassembled WGS sequence"/>
</dbReference>
<proteinExistence type="predicted"/>
<evidence type="ECO:0000313" key="4">
    <source>
        <dbReference type="Proteomes" id="UP000546917"/>
    </source>
</evidence>
<name>A0A1V0N3K9_9ARCH</name>
<evidence type="ECO:0000313" key="2">
    <source>
        <dbReference type="EMBL" id="NOL59589.1"/>
    </source>
</evidence>
<sequence>MIDFNINSGKIQIQENLKDILSKKILVMRDNEETVSCDGGFCETIHDISIKVKRHCNEPKMYYFINDDIEIAMDEHIFDLLARENILIKKEKYLVVERVKHNPV</sequence>
<dbReference type="STRING" id="74969.FAD_0777"/>
<reference evidence="1 3" key="1">
    <citation type="submission" date="2011-10" db="EMBL/GenBank/DDBJ databases">
        <title>Metabolic and evolutionary patterns in the extreme acidophile Ferroplasma acidiphilum.</title>
        <authorList>
            <person name="Golyshina O.V."/>
            <person name="Kozyavkin S.A."/>
            <person name="Tatusov R.L."/>
            <person name="Slesarev A.I."/>
            <person name="Golyshin P.N."/>
        </authorList>
    </citation>
    <scope>NUCLEOTIDE SEQUENCE [LARGE SCALE GENOMIC DNA]</scope>
    <source>
        <strain evidence="1">Berkeley</strain>
        <strain evidence="3">Y</strain>
    </source>
</reference>
<dbReference type="RefSeq" id="WP_009887873.1">
    <property type="nucleotide sequence ID" value="NZ_CP015363.1"/>
</dbReference>
<organism evidence="1 3">
    <name type="scientific">Ferroplasma acidiphilum</name>
    <dbReference type="NCBI Taxonomy" id="74969"/>
    <lineage>
        <taxon>Archaea</taxon>
        <taxon>Methanobacteriati</taxon>
        <taxon>Thermoplasmatota</taxon>
        <taxon>Thermoplasmata</taxon>
        <taxon>Thermoplasmatales</taxon>
        <taxon>Ferroplasmaceae</taxon>
        <taxon>Ferroplasma</taxon>
    </lineage>
</organism>
<evidence type="ECO:0000313" key="3">
    <source>
        <dbReference type="Proteomes" id="UP000192050"/>
    </source>
</evidence>
<dbReference type="GeneID" id="16025996"/>
<reference evidence="2 4" key="2">
    <citation type="submission" date="2020-05" db="EMBL/GenBank/DDBJ databases">
        <authorList>
            <person name="Zhang R."/>
        </authorList>
    </citation>
    <scope>NUCLEOTIDE SEQUENCE [LARGE SCALE GENOMIC DNA]</scope>
    <source>
        <strain evidence="2 4">DSM 28986</strain>
    </source>
</reference>
<dbReference type="Proteomes" id="UP000192050">
    <property type="component" value="Chromosome"/>
</dbReference>
<evidence type="ECO:0000313" key="1">
    <source>
        <dbReference type="EMBL" id="ARD84681.1"/>
    </source>
</evidence>
<dbReference type="KEGG" id="fai:FAD_0777"/>
<keyword evidence="3" id="KW-1185">Reference proteome</keyword>
<dbReference type="EMBL" id="JABGBP010000049">
    <property type="protein sequence ID" value="NOL59589.1"/>
    <property type="molecule type" value="Genomic_DNA"/>
</dbReference>
<evidence type="ECO:0008006" key="5">
    <source>
        <dbReference type="Google" id="ProtNLM"/>
    </source>
</evidence>
<dbReference type="AlphaFoldDB" id="A0A1V0N3K9"/>
<protein>
    <recommendedName>
        <fullName evidence="5">FeS cluster biogenesis domain-containing protein</fullName>
    </recommendedName>
</protein>
<accession>A0A1V0N3K9</accession>
<dbReference type="EMBL" id="CP015363">
    <property type="protein sequence ID" value="ARD84681.1"/>
    <property type="molecule type" value="Genomic_DNA"/>
</dbReference>